<proteinExistence type="predicted"/>
<dbReference type="AlphaFoldDB" id="A0A7W6RJG2"/>
<comment type="caution">
    <text evidence="1">The sequence shown here is derived from an EMBL/GenBank/DDBJ whole genome shotgun (WGS) entry which is preliminary data.</text>
</comment>
<gene>
    <name evidence="1" type="ORF">GGE12_001364</name>
</gene>
<dbReference type="EMBL" id="JACIGM010000002">
    <property type="protein sequence ID" value="MBB4273610.1"/>
    <property type="molecule type" value="Genomic_DNA"/>
</dbReference>
<organism evidence="1 2">
    <name type="scientific">Rhizobium mongolense</name>
    <dbReference type="NCBI Taxonomy" id="57676"/>
    <lineage>
        <taxon>Bacteria</taxon>
        <taxon>Pseudomonadati</taxon>
        <taxon>Pseudomonadota</taxon>
        <taxon>Alphaproteobacteria</taxon>
        <taxon>Hyphomicrobiales</taxon>
        <taxon>Rhizobiaceae</taxon>
        <taxon>Rhizobium/Agrobacterium group</taxon>
        <taxon>Rhizobium</taxon>
    </lineage>
</organism>
<name>A0A7W6RJG2_9HYPH</name>
<sequence length="58" mass="6444">MRVEYHQMTAHISEILVFAGFGASLGQFSYDNRSPPFGAECARCGLEKIRTADPVVRL</sequence>
<protein>
    <submittedName>
        <fullName evidence="1">Uncharacterized protein</fullName>
    </submittedName>
</protein>
<evidence type="ECO:0000313" key="1">
    <source>
        <dbReference type="EMBL" id="MBB4273610.1"/>
    </source>
</evidence>
<evidence type="ECO:0000313" key="2">
    <source>
        <dbReference type="Proteomes" id="UP000533641"/>
    </source>
</evidence>
<reference evidence="1 2" key="1">
    <citation type="submission" date="2020-08" db="EMBL/GenBank/DDBJ databases">
        <title>Genomic Encyclopedia of Type Strains, Phase IV (KMG-V): Genome sequencing to study the core and pangenomes of soil and plant-associated prokaryotes.</title>
        <authorList>
            <person name="Whitman W."/>
        </authorList>
    </citation>
    <scope>NUCLEOTIDE SEQUENCE [LARGE SCALE GENOMIC DNA]</scope>
    <source>
        <strain evidence="1 2">SEMIA 402</strain>
    </source>
</reference>
<dbReference type="Proteomes" id="UP000533641">
    <property type="component" value="Unassembled WGS sequence"/>
</dbReference>
<accession>A0A7W6RJG2</accession>